<feature type="domain" description="Lhr-like DEAD/H associated" evidence="1">
    <location>
        <begin position="1"/>
        <end position="179"/>
    </location>
</feature>
<organism evidence="2 3">
    <name type="scientific">Empedobacter falsenii</name>
    <dbReference type="NCBI Taxonomy" id="343874"/>
    <lineage>
        <taxon>Bacteria</taxon>
        <taxon>Pseudomonadati</taxon>
        <taxon>Bacteroidota</taxon>
        <taxon>Flavobacteriia</taxon>
        <taxon>Flavobacteriales</taxon>
        <taxon>Weeksellaceae</taxon>
        <taxon>Empedobacter</taxon>
    </lineage>
</organism>
<reference evidence="2 3" key="1">
    <citation type="submission" date="2018-06" db="EMBL/GenBank/DDBJ databases">
        <authorList>
            <consortium name="Pathogen Informatics"/>
            <person name="Doyle S."/>
        </authorList>
    </citation>
    <scope>NUCLEOTIDE SEQUENCE [LARGE SCALE GENOMIC DNA]</scope>
    <source>
        <strain evidence="2 3">NCTC13456</strain>
    </source>
</reference>
<keyword evidence="2" id="KW-0378">Hydrolase</keyword>
<evidence type="ECO:0000313" key="2">
    <source>
        <dbReference type="EMBL" id="STD55345.1"/>
    </source>
</evidence>
<dbReference type="Proteomes" id="UP000254737">
    <property type="component" value="Unassembled WGS sequence"/>
</dbReference>
<dbReference type="EMBL" id="UFXS01000001">
    <property type="protein sequence ID" value="STD55345.1"/>
    <property type="molecule type" value="Genomic_DNA"/>
</dbReference>
<keyword evidence="2" id="KW-0547">Nucleotide-binding</keyword>
<evidence type="ECO:0000313" key="3">
    <source>
        <dbReference type="Proteomes" id="UP000254737"/>
    </source>
</evidence>
<dbReference type="RefSeq" id="WP_311394709.1">
    <property type="nucleotide sequence ID" value="NZ_UFXS01000001.1"/>
</dbReference>
<dbReference type="InterPro" id="IPR013701">
    <property type="entry name" value="Lhr-like_DEAD/DEAH_assoc"/>
</dbReference>
<protein>
    <submittedName>
        <fullName evidence="2">ATP-dependent helicase</fullName>
    </submittedName>
</protein>
<accession>A0A376G3X4</accession>
<dbReference type="PANTHER" id="PTHR47962:SF3">
    <property type="entry name" value="LARGE ATP-DEPENDENT HELICASE-RELATED PROTEIN"/>
    <property type="match status" value="1"/>
</dbReference>
<dbReference type="PANTHER" id="PTHR47962">
    <property type="entry name" value="ATP-DEPENDENT HELICASE LHR-RELATED-RELATED"/>
    <property type="match status" value="1"/>
</dbReference>
<keyword evidence="2" id="KW-0067">ATP-binding</keyword>
<dbReference type="GO" id="GO:0005524">
    <property type="term" value="F:ATP binding"/>
    <property type="evidence" value="ECO:0007669"/>
    <property type="project" value="InterPro"/>
</dbReference>
<evidence type="ECO:0000259" key="1">
    <source>
        <dbReference type="Pfam" id="PF08494"/>
    </source>
</evidence>
<dbReference type="InterPro" id="IPR052511">
    <property type="entry name" value="ATP-dep_Helicase"/>
</dbReference>
<keyword evidence="2" id="KW-0347">Helicase</keyword>
<gene>
    <name evidence="2" type="ORF">NCTC13456_01486</name>
</gene>
<sequence length="210" mass="24869">MVEYIHTKHGYHLLVYPYEGKLVHEGMAAIIAYRISQIQPMTFSISSNDYGFELLSDQEFPIEDYLFELFEVKNLSEDIAQGVNLEEMARRRFRDIASISGLIFNGYPGKSMKTKHLQANASLFFSVFQDYEPENLLYRQAYDEVYDFQLERGRMQQAFERIESHEIILRKPSKLTPFAFPIFAESFRERYSNEDWETRLKRLKDDLTNV</sequence>
<dbReference type="GO" id="GO:0016887">
    <property type="term" value="F:ATP hydrolysis activity"/>
    <property type="evidence" value="ECO:0007669"/>
    <property type="project" value="TreeGrafter"/>
</dbReference>
<dbReference type="Pfam" id="PF08494">
    <property type="entry name" value="DEAD_assoc"/>
    <property type="match status" value="1"/>
</dbReference>
<dbReference type="GO" id="GO:0004386">
    <property type="term" value="F:helicase activity"/>
    <property type="evidence" value="ECO:0007669"/>
    <property type="project" value="UniProtKB-KW"/>
</dbReference>
<name>A0A376G3X4_9FLAO</name>
<dbReference type="AlphaFoldDB" id="A0A376G3X4"/>
<proteinExistence type="predicted"/>
<dbReference type="GO" id="GO:0003677">
    <property type="term" value="F:DNA binding"/>
    <property type="evidence" value="ECO:0007669"/>
    <property type="project" value="TreeGrafter"/>
</dbReference>